<accession>A0A835AV79</accession>
<dbReference type="InterPro" id="IPR036047">
    <property type="entry name" value="F-box-like_dom_sf"/>
</dbReference>
<sequence>MSADEDRISDLPDELLHRILVRLGSARAAVRTGVLSRRWRHILGPLPELFLNGDDLDAPPPPPLKSSLDNIDAALAACDAPILRRLDIGWALSSIVDGRGIPAVRATRWLRLASEHVVDQLHIDLPRPEVANGEEEEAVLQLPACEAVTSMNLILEGSWRIQPPSAGLFAALTNLTIHCGRMDGAELTALVCTQCPCLVRLKVSLMLLVNASDVSIRSDSLQSLRFTVWKTDQSLQQFFVMNRLEIVAPRMEKLSFIYRHG</sequence>
<protein>
    <recommendedName>
        <fullName evidence="1">F-box domain-containing protein</fullName>
    </recommendedName>
</protein>
<name>A0A835AV79_9POAL</name>
<gene>
    <name evidence="2" type="ORF">HU200_048652</name>
</gene>
<evidence type="ECO:0000313" key="3">
    <source>
        <dbReference type="Proteomes" id="UP000636709"/>
    </source>
</evidence>
<keyword evidence="3" id="KW-1185">Reference proteome</keyword>
<dbReference type="PANTHER" id="PTHR34709:SF68">
    <property type="entry name" value="OS07G0550432 PROTEIN"/>
    <property type="match status" value="1"/>
</dbReference>
<dbReference type="SUPFAM" id="SSF81383">
    <property type="entry name" value="F-box domain"/>
    <property type="match status" value="1"/>
</dbReference>
<dbReference type="EMBL" id="JACEFO010002205">
    <property type="protein sequence ID" value="KAF8673566.1"/>
    <property type="molecule type" value="Genomic_DNA"/>
</dbReference>
<proteinExistence type="predicted"/>
<comment type="caution">
    <text evidence="2">The sequence shown here is derived from an EMBL/GenBank/DDBJ whole genome shotgun (WGS) entry which is preliminary data.</text>
</comment>
<dbReference type="Proteomes" id="UP000636709">
    <property type="component" value="Unassembled WGS sequence"/>
</dbReference>
<dbReference type="InterPro" id="IPR055312">
    <property type="entry name" value="FBL15-like"/>
</dbReference>
<evidence type="ECO:0000313" key="2">
    <source>
        <dbReference type="EMBL" id="KAF8673566.1"/>
    </source>
</evidence>
<dbReference type="AlphaFoldDB" id="A0A835AV79"/>
<dbReference type="PROSITE" id="PS50181">
    <property type="entry name" value="FBOX"/>
    <property type="match status" value="1"/>
</dbReference>
<feature type="domain" description="F-box" evidence="1">
    <location>
        <begin position="5"/>
        <end position="53"/>
    </location>
</feature>
<evidence type="ECO:0000259" key="1">
    <source>
        <dbReference type="PROSITE" id="PS50181"/>
    </source>
</evidence>
<reference evidence="2" key="1">
    <citation type="submission" date="2020-07" db="EMBL/GenBank/DDBJ databases">
        <title>Genome sequence and genetic diversity analysis of an under-domesticated orphan crop, white fonio (Digitaria exilis).</title>
        <authorList>
            <person name="Bennetzen J.L."/>
            <person name="Chen S."/>
            <person name="Ma X."/>
            <person name="Wang X."/>
            <person name="Yssel A.E.J."/>
            <person name="Chaluvadi S.R."/>
            <person name="Johnson M."/>
            <person name="Gangashetty P."/>
            <person name="Hamidou F."/>
            <person name="Sanogo M.D."/>
            <person name="Zwaenepoel A."/>
            <person name="Wallace J."/>
            <person name="Van De Peer Y."/>
            <person name="Van Deynze A."/>
        </authorList>
    </citation>
    <scope>NUCLEOTIDE SEQUENCE</scope>
    <source>
        <tissue evidence="2">Leaves</tissue>
    </source>
</reference>
<dbReference type="Gene3D" id="1.20.1280.50">
    <property type="match status" value="1"/>
</dbReference>
<dbReference type="PANTHER" id="PTHR34709">
    <property type="entry name" value="OS10G0396666 PROTEIN"/>
    <property type="match status" value="1"/>
</dbReference>
<organism evidence="2 3">
    <name type="scientific">Digitaria exilis</name>
    <dbReference type="NCBI Taxonomy" id="1010633"/>
    <lineage>
        <taxon>Eukaryota</taxon>
        <taxon>Viridiplantae</taxon>
        <taxon>Streptophyta</taxon>
        <taxon>Embryophyta</taxon>
        <taxon>Tracheophyta</taxon>
        <taxon>Spermatophyta</taxon>
        <taxon>Magnoliopsida</taxon>
        <taxon>Liliopsida</taxon>
        <taxon>Poales</taxon>
        <taxon>Poaceae</taxon>
        <taxon>PACMAD clade</taxon>
        <taxon>Panicoideae</taxon>
        <taxon>Panicodae</taxon>
        <taxon>Paniceae</taxon>
        <taxon>Anthephorinae</taxon>
        <taxon>Digitaria</taxon>
    </lineage>
</organism>
<dbReference type="InterPro" id="IPR001810">
    <property type="entry name" value="F-box_dom"/>
</dbReference>
<dbReference type="Pfam" id="PF00646">
    <property type="entry name" value="F-box"/>
    <property type="match status" value="1"/>
</dbReference>
<dbReference type="OrthoDB" id="1041001at2759"/>